<organism evidence="2 3">
    <name type="scientific">Methylorubrum podarium</name>
    <dbReference type="NCBI Taxonomy" id="200476"/>
    <lineage>
        <taxon>Bacteria</taxon>
        <taxon>Pseudomonadati</taxon>
        <taxon>Pseudomonadota</taxon>
        <taxon>Alphaproteobacteria</taxon>
        <taxon>Hyphomicrobiales</taxon>
        <taxon>Methylobacteriaceae</taxon>
        <taxon>Methylorubrum</taxon>
    </lineage>
</organism>
<dbReference type="Proteomes" id="UP001480955">
    <property type="component" value="Unassembled WGS sequence"/>
</dbReference>
<accession>A0ABV1QKJ0</accession>
<evidence type="ECO:0000313" key="2">
    <source>
        <dbReference type="EMBL" id="MER2249913.1"/>
    </source>
</evidence>
<name>A0ABV1QKJ0_9HYPH</name>
<feature type="region of interest" description="Disordered" evidence="1">
    <location>
        <begin position="1"/>
        <end position="20"/>
    </location>
</feature>
<evidence type="ECO:0000313" key="3">
    <source>
        <dbReference type="Proteomes" id="UP001480955"/>
    </source>
</evidence>
<keyword evidence="3" id="KW-1185">Reference proteome</keyword>
<comment type="caution">
    <text evidence="2">The sequence shown here is derived from an EMBL/GenBank/DDBJ whole genome shotgun (WGS) entry which is preliminary data.</text>
</comment>
<proteinExistence type="predicted"/>
<dbReference type="EMBL" id="JBELQE010000050">
    <property type="protein sequence ID" value="MER2249913.1"/>
    <property type="molecule type" value="Genomic_DNA"/>
</dbReference>
<reference evidence="2 3" key="1">
    <citation type="submission" date="2024-06" db="EMBL/GenBank/DDBJ databases">
        <authorList>
            <person name="Campbell A.G."/>
        </authorList>
    </citation>
    <scope>NUCLEOTIDE SEQUENCE [LARGE SCALE GENOMIC DNA]</scope>
    <source>
        <strain evidence="2 3">EM12</strain>
    </source>
</reference>
<protein>
    <submittedName>
        <fullName evidence="2">Uncharacterized protein</fullName>
    </submittedName>
</protein>
<evidence type="ECO:0000256" key="1">
    <source>
        <dbReference type="SAM" id="MobiDB-lite"/>
    </source>
</evidence>
<sequence>MDAEPSPRAPPRLTEEDAARAPAALAGREQLEARLARLSADRRDAFRAAVRRCYVFAGKG</sequence>
<gene>
    <name evidence="2" type="ORF">ABS772_08300</name>
</gene>
<dbReference type="RefSeq" id="WP_350393677.1">
    <property type="nucleotide sequence ID" value="NZ_JBELQE010000050.1"/>
</dbReference>